<reference evidence="1 2" key="1">
    <citation type="submission" date="2019-04" db="EMBL/GenBank/DDBJ databases">
        <title>Draft Whole-Genome sequence of the purple photosynthetic bacterium Rhodobacter capsulatus SP108 with an indigenous class A beta-lactamase.</title>
        <authorList>
            <person name="Robertson S."/>
            <person name="Meyer T.E."/>
            <person name="Kyndt J.A."/>
        </authorList>
    </citation>
    <scope>NUCLEOTIDE SEQUENCE [LARGE SCALE GENOMIC DNA]</scope>
    <source>
        <strain evidence="1 2">SP108</strain>
    </source>
</reference>
<name>A0A4U1K2X7_RHOCA</name>
<dbReference type="EMBL" id="SWJZ01000005">
    <property type="protein sequence ID" value="TKD26445.1"/>
    <property type="molecule type" value="Genomic_DNA"/>
</dbReference>
<protein>
    <recommendedName>
        <fullName evidence="3">Bacteriophage protein</fullName>
    </recommendedName>
</protein>
<dbReference type="OrthoDB" id="2059848at2"/>
<evidence type="ECO:0000313" key="1">
    <source>
        <dbReference type="EMBL" id="TKD26445.1"/>
    </source>
</evidence>
<evidence type="ECO:0000313" key="2">
    <source>
        <dbReference type="Proteomes" id="UP000310597"/>
    </source>
</evidence>
<accession>A0A4U1K2X7</accession>
<sequence length="145" mass="14746">MMALVADRNTPAYAGDLREGPVAAAQLIYGGAMVMVNAAGYLVKGQTATGLIGVGRAEARADNSAGAAGAITLRYKPGTYRFKNSTAGDLITAADIGKACYAVDDETVALTSATNTRSPAGTIDSVDANGVWVRFDAALTRAALS</sequence>
<proteinExistence type="predicted"/>
<gene>
    <name evidence="1" type="ORF">FBT96_00575</name>
</gene>
<organism evidence="1 2">
    <name type="scientific">Rhodobacter capsulatus</name>
    <name type="common">Rhodopseudomonas capsulata</name>
    <dbReference type="NCBI Taxonomy" id="1061"/>
    <lineage>
        <taxon>Bacteria</taxon>
        <taxon>Pseudomonadati</taxon>
        <taxon>Pseudomonadota</taxon>
        <taxon>Alphaproteobacteria</taxon>
        <taxon>Rhodobacterales</taxon>
        <taxon>Rhodobacter group</taxon>
        <taxon>Rhodobacter</taxon>
    </lineage>
</organism>
<dbReference type="AlphaFoldDB" id="A0A4U1K2X7"/>
<comment type="caution">
    <text evidence="1">The sequence shown here is derived from an EMBL/GenBank/DDBJ whole genome shotgun (WGS) entry which is preliminary data.</text>
</comment>
<dbReference type="Proteomes" id="UP000310597">
    <property type="component" value="Unassembled WGS sequence"/>
</dbReference>
<evidence type="ECO:0008006" key="3">
    <source>
        <dbReference type="Google" id="ProtNLM"/>
    </source>
</evidence>